<dbReference type="InterPro" id="IPR043135">
    <property type="entry name" value="Fur_C"/>
</dbReference>
<comment type="subcellular location">
    <subcellularLocation>
        <location evidence="1">Cytoplasm</location>
    </subcellularLocation>
</comment>
<dbReference type="InterPro" id="IPR002481">
    <property type="entry name" value="FUR"/>
</dbReference>
<evidence type="ECO:0000256" key="3">
    <source>
        <dbReference type="ARBA" id="ARBA00022490"/>
    </source>
</evidence>
<dbReference type="InterPro" id="IPR036390">
    <property type="entry name" value="WH_DNA-bd_sf"/>
</dbReference>
<dbReference type="STRING" id="626369.HMPREF0446_00218"/>
<keyword evidence="4" id="KW-0678">Repressor</keyword>
<keyword evidence="3" id="KW-0963">Cytoplasm</keyword>
<keyword evidence="12" id="KW-1185">Reference proteome</keyword>
<reference evidence="11" key="1">
    <citation type="submission" date="2009-09" db="EMBL/GenBank/DDBJ databases">
        <authorList>
            <consortium name="The Broad Institute Genome Sequencing Platform"/>
            <person name="Ward D."/>
            <person name="Feldgarden M."/>
            <person name="Earl A."/>
            <person name="Young S.K."/>
            <person name="Zeng Q."/>
            <person name="Koehrsen M."/>
            <person name="Alvarado L."/>
            <person name="Berlin A."/>
            <person name="Bochicchio J."/>
            <person name="Borenstein D."/>
            <person name="Chapman S.B."/>
            <person name="Chen Z."/>
            <person name="Engels R."/>
            <person name="Freedman E."/>
            <person name="Gellesch M."/>
            <person name="Goldberg J."/>
            <person name="Griggs A."/>
            <person name="Gujja S."/>
            <person name="Heilman E."/>
            <person name="Heiman D."/>
            <person name="Hepburn T."/>
            <person name="Howarth C."/>
            <person name="Jen D."/>
            <person name="Larson L."/>
            <person name="Lewis B."/>
            <person name="Mehta T."/>
            <person name="Park D."/>
            <person name="Pearson M."/>
            <person name="Roberts A."/>
            <person name="Saif S."/>
            <person name="Shea T."/>
            <person name="Shenoy N."/>
            <person name="Sisk P."/>
            <person name="Stolte C."/>
            <person name="Sykes S."/>
            <person name="Thomson T."/>
            <person name="Walk T."/>
            <person name="White J."/>
            <person name="Yandava C."/>
            <person name="Sibley C.D."/>
            <person name="Field T.R."/>
            <person name="Grinwis M."/>
            <person name="Eshaghurshan C.S."/>
            <person name="Surette M.G."/>
            <person name="Haas B."/>
            <person name="Nusbaum C."/>
            <person name="Birren B."/>
        </authorList>
    </citation>
    <scope>NUCLEOTIDE SEQUENCE [LARGE SCALE GENOMIC DNA]</scope>
    <source>
        <strain evidence="11">ATCC 700633</strain>
    </source>
</reference>
<evidence type="ECO:0000256" key="1">
    <source>
        <dbReference type="ARBA" id="ARBA00004496"/>
    </source>
</evidence>
<evidence type="ECO:0000256" key="10">
    <source>
        <dbReference type="PIRSR" id="PIRSR602481-2"/>
    </source>
</evidence>
<dbReference type="EMBL" id="ACRF02000014">
    <property type="protein sequence ID" value="EEW93336.1"/>
    <property type="molecule type" value="Genomic_DNA"/>
</dbReference>
<dbReference type="eggNOG" id="COG0735">
    <property type="taxonomic scope" value="Bacteria"/>
</dbReference>
<feature type="binding site" evidence="10">
    <location>
        <position position="190"/>
    </location>
    <ligand>
        <name>Fe cation</name>
        <dbReference type="ChEBI" id="CHEBI:24875"/>
    </ligand>
</feature>
<dbReference type="GO" id="GO:0045892">
    <property type="term" value="P:negative regulation of DNA-templated transcription"/>
    <property type="evidence" value="ECO:0007669"/>
    <property type="project" value="TreeGrafter"/>
</dbReference>
<dbReference type="Gene3D" id="3.30.1490.190">
    <property type="match status" value="1"/>
</dbReference>
<accession>D0BJT3</accession>
<comment type="caution">
    <text evidence="11">The sequence shown here is derived from an EMBL/GenBank/DDBJ whole genome shotgun (WGS) entry which is preliminary data.</text>
</comment>
<evidence type="ECO:0000256" key="5">
    <source>
        <dbReference type="ARBA" id="ARBA00022833"/>
    </source>
</evidence>
<dbReference type="InterPro" id="IPR036388">
    <property type="entry name" value="WH-like_DNA-bd_sf"/>
</dbReference>
<dbReference type="GO" id="GO:0003700">
    <property type="term" value="F:DNA-binding transcription factor activity"/>
    <property type="evidence" value="ECO:0007669"/>
    <property type="project" value="InterPro"/>
</dbReference>
<evidence type="ECO:0000313" key="12">
    <source>
        <dbReference type="Proteomes" id="UP000002939"/>
    </source>
</evidence>
<keyword evidence="6" id="KW-0805">Transcription regulation</keyword>
<dbReference type="Pfam" id="PF01475">
    <property type="entry name" value="FUR"/>
    <property type="match status" value="1"/>
</dbReference>
<sequence length="206" mass="24469">MPHDHEHECCQHKGNPKKECCHHHEVEQTKQNCCHHHGEEHTHHHEESHHHSSKNEKHHQHCHCHHGQIEQAIHLLKQAGFKYTSKREKIIQIFSHEDRYLSAKQVQQLLETDFPNMSYDTIYRNLYDFTDLGILETTEWNGEKLFRFGCSHAGHHHHFICEKCGRTKEIEFCPMTYFETQLEGCEVHSHRFEIFGLCEKCAHTAS</sequence>
<protein>
    <recommendedName>
        <fullName evidence="13">Ferric uptake regulation protein</fullName>
    </recommendedName>
</protein>
<evidence type="ECO:0000256" key="8">
    <source>
        <dbReference type="ARBA" id="ARBA00023163"/>
    </source>
</evidence>
<dbReference type="Proteomes" id="UP000002939">
    <property type="component" value="Unassembled WGS sequence"/>
</dbReference>
<reference evidence="11" key="2">
    <citation type="submission" date="2011-10" db="EMBL/GenBank/DDBJ databases">
        <title>The Genome Sequence of Granulicatella elegans ATCC 700633.</title>
        <authorList>
            <consortium name="The Broad Institute Genome Sequencing Platform"/>
            <consortium name="The Broad Institute Genome Sequencing Center for Infectious Disease"/>
            <person name="Earl A."/>
            <person name="Ward D."/>
            <person name="Feldgarden M."/>
            <person name="Gevers D."/>
            <person name="Sibley C.D."/>
            <person name="Field T.R."/>
            <person name="Grinwis M."/>
            <person name="Eshaghurshan C.S."/>
            <person name="Surette M.G."/>
            <person name="Young S.K."/>
            <person name="Zeng Q."/>
            <person name="Gargeya S."/>
            <person name="Fitzgerald M."/>
            <person name="Haas B."/>
            <person name="Abouelleil A."/>
            <person name="Alvarado L."/>
            <person name="Arachchi H.M."/>
            <person name="Berlin A."/>
            <person name="Brown A."/>
            <person name="Chapman S.B."/>
            <person name="Chen Z."/>
            <person name="Dunbar C."/>
            <person name="Freedman E."/>
            <person name="Gearin G."/>
            <person name="Goldberg J."/>
            <person name="Griggs A."/>
            <person name="Gujja S."/>
            <person name="Heiman D."/>
            <person name="Howarth C."/>
            <person name="Larson L."/>
            <person name="Lui A."/>
            <person name="MacDonald P.J.P."/>
            <person name="Montmayeur A."/>
            <person name="Murphy C."/>
            <person name="Neiman D."/>
            <person name="Pearson M."/>
            <person name="Priest M."/>
            <person name="Roberts A."/>
            <person name="Saif S."/>
            <person name="Shea T."/>
            <person name="Shenoy N."/>
            <person name="Sisk P."/>
            <person name="Stolte C."/>
            <person name="Sykes S."/>
            <person name="Wortman J."/>
            <person name="Nusbaum C."/>
            <person name="Birren B."/>
        </authorList>
    </citation>
    <scope>NUCLEOTIDE SEQUENCE [LARGE SCALE GENOMIC DNA]</scope>
    <source>
        <strain evidence="11">ATCC 700633</strain>
    </source>
</reference>
<evidence type="ECO:0000313" key="11">
    <source>
        <dbReference type="EMBL" id="EEW93336.1"/>
    </source>
</evidence>
<comment type="cofactor">
    <cofactor evidence="10">
        <name>Mn(2+)</name>
        <dbReference type="ChEBI" id="CHEBI:29035"/>
    </cofactor>
    <cofactor evidence="10">
        <name>Fe(2+)</name>
        <dbReference type="ChEBI" id="CHEBI:29033"/>
    </cofactor>
    <text evidence="10">Binds 1 Mn(2+) or Fe(2+) ion per subunit.</text>
</comment>
<dbReference type="PANTHER" id="PTHR33202:SF1">
    <property type="entry name" value="FERRIC UPTAKE REGULATION PROTEIN"/>
    <property type="match status" value="1"/>
</dbReference>
<keyword evidence="7" id="KW-0238">DNA-binding</keyword>
<evidence type="ECO:0000256" key="9">
    <source>
        <dbReference type="PIRSR" id="PIRSR602481-1"/>
    </source>
</evidence>
<feature type="binding site" evidence="9">
    <location>
        <position position="161"/>
    </location>
    <ligand>
        <name>Zn(2+)</name>
        <dbReference type="ChEBI" id="CHEBI:29105"/>
    </ligand>
</feature>
<keyword evidence="10" id="KW-0408">Iron</keyword>
<evidence type="ECO:0000256" key="7">
    <source>
        <dbReference type="ARBA" id="ARBA00023125"/>
    </source>
</evidence>
<keyword evidence="5 9" id="KW-0862">Zinc</keyword>
<gene>
    <name evidence="11" type="ORF">HMPREF0446_00218</name>
</gene>
<keyword evidence="8" id="KW-0804">Transcription</keyword>
<proteinExistence type="inferred from homology"/>
<feature type="binding site" evidence="9">
    <location>
        <position position="198"/>
    </location>
    <ligand>
        <name>Zn(2+)</name>
        <dbReference type="ChEBI" id="CHEBI:29105"/>
    </ligand>
</feature>
<dbReference type="PANTHER" id="PTHR33202">
    <property type="entry name" value="ZINC UPTAKE REGULATION PROTEIN"/>
    <property type="match status" value="1"/>
</dbReference>
<dbReference type="RefSeq" id="WP_006702493.1">
    <property type="nucleotide sequence ID" value="NZ_KI391971.1"/>
</dbReference>
<comment type="similarity">
    <text evidence="2">Belongs to the Fur family.</text>
</comment>
<dbReference type="AlphaFoldDB" id="D0BJT3"/>
<dbReference type="GO" id="GO:0005737">
    <property type="term" value="C:cytoplasm"/>
    <property type="evidence" value="ECO:0007669"/>
    <property type="project" value="UniProtKB-SubCell"/>
</dbReference>
<feature type="binding site" evidence="9">
    <location>
        <position position="201"/>
    </location>
    <ligand>
        <name>Zn(2+)</name>
        <dbReference type="ChEBI" id="CHEBI:29105"/>
    </ligand>
</feature>
<dbReference type="CDD" id="cd07153">
    <property type="entry name" value="Fur_like"/>
    <property type="match status" value="1"/>
</dbReference>
<dbReference type="HOGENOM" id="CLU_1330375_0_0_9"/>
<evidence type="ECO:0008006" key="13">
    <source>
        <dbReference type="Google" id="ProtNLM"/>
    </source>
</evidence>
<name>D0BJT3_9LACT</name>
<feature type="binding site" evidence="9">
    <location>
        <position position="164"/>
    </location>
    <ligand>
        <name>Zn(2+)</name>
        <dbReference type="ChEBI" id="CHEBI:29105"/>
    </ligand>
</feature>
<dbReference type="OrthoDB" id="8659436at2"/>
<organism evidence="11 12">
    <name type="scientific">Granulicatella elegans ATCC 700633</name>
    <dbReference type="NCBI Taxonomy" id="626369"/>
    <lineage>
        <taxon>Bacteria</taxon>
        <taxon>Bacillati</taxon>
        <taxon>Bacillota</taxon>
        <taxon>Bacilli</taxon>
        <taxon>Lactobacillales</taxon>
        <taxon>Carnobacteriaceae</taxon>
        <taxon>Granulicatella</taxon>
    </lineage>
</organism>
<evidence type="ECO:0000256" key="2">
    <source>
        <dbReference type="ARBA" id="ARBA00007957"/>
    </source>
</evidence>
<keyword evidence="9" id="KW-0479">Metal-binding</keyword>
<dbReference type="SUPFAM" id="SSF46785">
    <property type="entry name" value="Winged helix' DNA-binding domain"/>
    <property type="match status" value="1"/>
</dbReference>
<feature type="binding site" evidence="10">
    <location>
        <position position="155"/>
    </location>
    <ligand>
        <name>Fe cation</name>
        <dbReference type="ChEBI" id="CHEBI:24875"/>
    </ligand>
</feature>
<evidence type="ECO:0000256" key="4">
    <source>
        <dbReference type="ARBA" id="ARBA00022491"/>
    </source>
</evidence>
<evidence type="ECO:0000256" key="6">
    <source>
        <dbReference type="ARBA" id="ARBA00023015"/>
    </source>
</evidence>
<dbReference type="GO" id="GO:1900376">
    <property type="term" value="P:regulation of secondary metabolite biosynthetic process"/>
    <property type="evidence" value="ECO:0007669"/>
    <property type="project" value="TreeGrafter"/>
</dbReference>
<dbReference type="GO" id="GO:0008270">
    <property type="term" value="F:zinc ion binding"/>
    <property type="evidence" value="ECO:0007669"/>
    <property type="project" value="TreeGrafter"/>
</dbReference>
<comment type="cofactor">
    <cofactor evidence="9">
        <name>Zn(2+)</name>
        <dbReference type="ChEBI" id="CHEBI:29105"/>
    </cofactor>
    <text evidence="9">Binds 1 zinc ion per subunit.</text>
</comment>
<dbReference type="GO" id="GO:0000976">
    <property type="term" value="F:transcription cis-regulatory region binding"/>
    <property type="evidence" value="ECO:0007669"/>
    <property type="project" value="TreeGrafter"/>
</dbReference>
<dbReference type="Gene3D" id="1.10.10.10">
    <property type="entry name" value="Winged helix-like DNA-binding domain superfamily/Winged helix DNA-binding domain"/>
    <property type="match status" value="1"/>
</dbReference>